<protein>
    <submittedName>
        <fullName evidence="19">TonB-dependent siderophore receptor</fullName>
    </submittedName>
</protein>
<feature type="chain" id="PRO_5028940978" evidence="17">
    <location>
        <begin position="28"/>
        <end position="811"/>
    </location>
</feature>
<dbReference type="PROSITE" id="PS51318">
    <property type="entry name" value="TAT"/>
    <property type="match status" value="1"/>
</dbReference>
<dbReference type="Pfam" id="PF07660">
    <property type="entry name" value="STN"/>
    <property type="match status" value="1"/>
</dbReference>
<keyword evidence="8" id="KW-0408">Iron</keyword>
<evidence type="ECO:0000256" key="3">
    <source>
        <dbReference type="ARBA" id="ARBA00022448"/>
    </source>
</evidence>
<comment type="subcellular location">
    <subcellularLocation>
        <location evidence="1 14">Cell outer membrane</location>
        <topology evidence="1 14">Multi-pass membrane protein</topology>
    </subcellularLocation>
</comment>
<dbReference type="Gene3D" id="2.40.170.20">
    <property type="entry name" value="TonB-dependent receptor, beta-barrel domain"/>
    <property type="match status" value="1"/>
</dbReference>
<name>A0A7G5EM22_9BURK</name>
<dbReference type="AlphaFoldDB" id="A0A7G5EM22"/>
<dbReference type="Pfam" id="PF00593">
    <property type="entry name" value="TonB_dep_Rec_b-barrel"/>
    <property type="match status" value="1"/>
</dbReference>
<dbReference type="EMBL" id="CP058554">
    <property type="protein sequence ID" value="QMV75047.1"/>
    <property type="molecule type" value="Genomic_DNA"/>
</dbReference>
<sequence length="811" mass="87821">MFRSTPFFRRSVLAASLALAGASASQAQTSPSAAARSTPAAMQSALGIDIASGPLAQTLNAIATQAGLVASMDPALLAGRQAPAISARLTVEQALQQALRGSGLALAITASGAISVQPAAASSATPADAAAEAAAAISLPTTVVRDSYAGATTEHSQSYTTRAVSIGKTEQALREIPQSISVLTRQQIEDQNATTLADSMRYVTGMRTKPTGTGIVNIEARGFLMGNYLIDGLPAKGGQGIWGNTLMDVGLYDRVEIWRGPTGLLEGAGEPSGTINLVRKRAHADFLVQSATVLGSWGQRRQELDVTGALNASGTLRGRLVGIYDDRDSFVDEVYLRRNTVYGTLEYDFSPSTTLSIGATEQRGSSLSFAGLPLLADGRNPDLDRSTFLGSIHGKKEDYAQRYFAELEHQLDGGGKFKLSANQFLRGTEFDRYWSNSYLNPVSREVTILGTHQKSRERDRGVDAYLSLPMDWNGLEQTLIVGANYQTYQGGQVQGSPTSFQQNADQPDHVLLMPPQRIGTLPKTRVTNHGVYAHARIKPVQPLTVLVGGRLAWWETQDPEQPANDQSIRAKFVPSLGLVYDLNTQLSVYASANKVFAPQTDTVVSGAFLPARTGNQLEMGIKGEFMDKRLNAHLAVFRIQDENRAVTDPLNEGFSLPSGVVCSQGFEAEVSGKLTPQWDMTAGYAYTDTRHVSGSVDTEGQPFNSSFPRHNFSLWTKYRFAAEPLRRLWIGGGMQAYSSNATTYGNTTWRQGGYAVYALQAGYEINRHLQATVTVNNLFDRTYFDRLAGGRYRQTYYGDPRNITVALRAAF</sequence>
<keyword evidence="10 16" id="KW-0798">TonB box</keyword>
<dbReference type="RefSeq" id="WP_182325223.1">
    <property type="nucleotide sequence ID" value="NZ_CP058554.1"/>
</dbReference>
<evidence type="ECO:0000256" key="12">
    <source>
        <dbReference type="ARBA" id="ARBA00023170"/>
    </source>
</evidence>
<dbReference type="SUPFAM" id="SSF56935">
    <property type="entry name" value="Porins"/>
    <property type="match status" value="1"/>
</dbReference>
<dbReference type="GO" id="GO:0009279">
    <property type="term" value="C:cell outer membrane"/>
    <property type="evidence" value="ECO:0007669"/>
    <property type="project" value="UniProtKB-SubCell"/>
</dbReference>
<evidence type="ECO:0000256" key="5">
    <source>
        <dbReference type="ARBA" id="ARBA00022496"/>
    </source>
</evidence>
<feature type="domain" description="Secretin/TonB short N-terminal" evidence="18">
    <location>
        <begin position="68"/>
        <end position="119"/>
    </location>
</feature>
<dbReference type="Gene3D" id="2.170.130.10">
    <property type="entry name" value="TonB-dependent receptor, plug domain"/>
    <property type="match status" value="1"/>
</dbReference>
<evidence type="ECO:0000259" key="18">
    <source>
        <dbReference type="SMART" id="SM00965"/>
    </source>
</evidence>
<dbReference type="Proteomes" id="UP000515240">
    <property type="component" value="Chromosome"/>
</dbReference>
<evidence type="ECO:0000256" key="7">
    <source>
        <dbReference type="ARBA" id="ARBA00022729"/>
    </source>
</evidence>
<dbReference type="PROSITE" id="PS52016">
    <property type="entry name" value="TONB_DEPENDENT_REC_3"/>
    <property type="match status" value="1"/>
</dbReference>
<dbReference type="GO" id="GO:0015344">
    <property type="term" value="F:siderophore uptake transmembrane transporter activity"/>
    <property type="evidence" value="ECO:0007669"/>
    <property type="project" value="TreeGrafter"/>
</dbReference>
<dbReference type="FunFam" id="2.170.130.10:FF:000010">
    <property type="entry name" value="Ferripyoverdine receptor"/>
    <property type="match status" value="1"/>
</dbReference>
<dbReference type="InterPro" id="IPR037066">
    <property type="entry name" value="Plug_dom_sf"/>
</dbReference>
<keyword evidence="7 17" id="KW-0732">Signal</keyword>
<organism evidence="19 20">
    <name type="scientific">Comamonas piscis</name>
    <dbReference type="NCBI Taxonomy" id="1562974"/>
    <lineage>
        <taxon>Bacteria</taxon>
        <taxon>Pseudomonadati</taxon>
        <taxon>Pseudomonadota</taxon>
        <taxon>Betaproteobacteria</taxon>
        <taxon>Burkholderiales</taxon>
        <taxon>Comamonadaceae</taxon>
        <taxon>Comamonas</taxon>
    </lineage>
</organism>
<keyword evidence="6 14" id="KW-0812">Transmembrane</keyword>
<dbReference type="SMART" id="SM00965">
    <property type="entry name" value="STN"/>
    <property type="match status" value="1"/>
</dbReference>
<keyword evidence="9" id="KW-0406">Ion transport</keyword>
<dbReference type="Gene3D" id="3.55.50.30">
    <property type="match status" value="1"/>
</dbReference>
<dbReference type="InterPro" id="IPR036942">
    <property type="entry name" value="Beta-barrel_TonB_sf"/>
</dbReference>
<dbReference type="Pfam" id="PF07715">
    <property type="entry name" value="Plug"/>
    <property type="match status" value="1"/>
</dbReference>
<evidence type="ECO:0000256" key="16">
    <source>
        <dbReference type="RuleBase" id="RU003357"/>
    </source>
</evidence>
<keyword evidence="13 14" id="KW-0998">Cell outer membrane</keyword>
<keyword evidence="4 14" id="KW-1134">Transmembrane beta strand</keyword>
<evidence type="ECO:0000256" key="2">
    <source>
        <dbReference type="ARBA" id="ARBA00009810"/>
    </source>
</evidence>
<comment type="similarity">
    <text evidence="2 14 16">Belongs to the TonB-dependent receptor family.</text>
</comment>
<evidence type="ECO:0000256" key="10">
    <source>
        <dbReference type="ARBA" id="ARBA00023077"/>
    </source>
</evidence>
<evidence type="ECO:0000256" key="15">
    <source>
        <dbReference type="PROSITE-ProRule" id="PRU10144"/>
    </source>
</evidence>
<accession>A0A7G5EM22</accession>
<reference evidence="19 20" key="1">
    <citation type="journal article" date="2020" name="G3 (Bethesda)">
        <title>CeMbio - The Caenorhabditis elegans Microbiome Resource.</title>
        <authorList>
            <person name="Dirksen P."/>
            <person name="Assie A."/>
            <person name="Zimmermann J."/>
            <person name="Zhang F."/>
            <person name="Tietje A.M."/>
            <person name="Marsh S.A."/>
            <person name="Felix M.A."/>
            <person name="Shapira M."/>
            <person name="Kaleta C."/>
            <person name="Schulenburg H."/>
            <person name="Samuel B."/>
        </authorList>
    </citation>
    <scope>NUCLEOTIDE SEQUENCE [LARGE SCALE GENOMIC DNA]</scope>
    <source>
        <strain evidence="19 20">BIGb0172</strain>
    </source>
</reference>
<dbReference type="PROSITE" id="PS01156">
    <property type="entry name" value="TONB_DEPENDENT_REC_2"/>
    <property type="match status" value="1"/>
</dbReference>
<keyword evidence="5" id="KW-0410">Iron transport</keyword>
<dbReference type="InterPro" id="IPR010105">
    <property type="entry name" value="TonB_sidphr_rcpt"/>
</dbReference>
<feature type="short sequence motif" description="TonB C-terminal box" evidence="15">
    <location>
        <begin position="794"/>
        <end position="811"/>
    </location>
</feature>
<dbReference type="InterPro" id="IPR011662">
    <property type="entry name" value="Secretin/TonB_short_N"/>
</dbReference>
<keyword evidence="11 14" id="KW-0472">Membrane</keyword>
<evidence type="ECO:0000256" key="8">
    <source>
        <dbReference type="ARBA" id="ARBA00023004"/>
    </source>
</evidence>
<evidence type="ECO:0000256" key="13">
    <source>
        <dbReference type="ARBA" id="ARBA00023237"/>
    </source>
</evidence>
<dbReference type="InterPro" id="IPR012910">
    <property type="entry name" value="Plug_dom"/>
</dbReference>
<dbReference type="PANTHER" id="PTHR32552:SF74">
    <property type="entry name" value="HYDROXAMATE SIDEROPHORE RECEPTOR FHUE"/>
    <property type="match status" value="1"/>
</dbReference>
<evidence type="ECO:0000256" key="14">
    <source>
        <dbReference type="PROSITE-ProRule" id="PRU01360"/>
    </source>
</evidence>
<evidence type="ECO:0000313" key="20">
    <source>
        <dbReference type="Proteomes" id="UP000515240"/>
    </source>
</evidence>
<evidence type="ECO:0000256" key="17">
    <source>
        <dbReference type="SAM" id="SignalP"/>
    </source>
</evidence>
<evidence type="ECO:0000256" key="11">
    <source>
        <dbReference type="ARBA" id="ARBA00023136"/>
    </source>
</evidence>
<keyword evidence="3 14" id="KW-0813">Transport</keyword>
<keyword evidence="12 19" id="KW-0675">Receptor</keyword>
<dbReference type="InterPro" id="IPR006311">
    <property type="entry name" value="TAT_signal"/>
</dbReference>
<feature type="signal peptide" evidence="17">
    <location>
        <begin position="1"/>
        <end position="27"/>
    </location>
</feature>
<dbReference type="NCBIfam" id="TIGR01783">
    <property type="entry name" value="TonB-siderophor"/>
    <property type="match status" value="1"/>
</dbReference>
<evidence type="ECO:0000313" key="19">
    <source>
        <dbReference type="EMBL" id="QMV75047.1"/>
    </source>
</evidence>
<evidence type="ECO:0000256" key="9">
    <source>
        <dbReference type="ARBA" id="ARBA00023065"/>
    </source>
</evidence>
<dbReference type="InterPro" id="IPR039426">
    <property type="entry name" value="TonB-dep_rcpt-like"/>
</dbReference>
<dbReference type="GO" id="GO:0038023">
    <property type="term" value="F:signaling receptor activity"/>
    <property type="evidence" value="ECO:0007669"/>
    <property type="project" value="InterPro"/>
</dbReference>
<gene>
    <name evidence="19" type="ORF">HS961_20595</name>
</gene>
<evidence type="ECO:0000256" key="4">
    <source>
        <dbReference type="ARBA" id="ARBA00022452"/>
    </source>
</evidence>
<evidence type="ECO:0000256" key="1">
    <source>
        <dbReference type="ARBA" id="ARBA00004571"/>
    </source>
</evidence>
<dbReference type="PANTHER" id="PTHR32552">
    <property type="entry name" value="FERRICHROME IRON RECEPTOR-RELATED"/>
    <property type="match status" value="1"/>
</dbReference>
<dbReference type="InterPro" id="IPR000531">
    <property type="entry name" value="Beta-barrel_TonB"/>
</dbReference>
<keyword evidence="20" id="KW-1185">Reference proteome</keyword>
<dbReference type="KEGG" id="cpis:HS961_20595"/>
<evidence type="ECO:0000256" key="6">
    <source>
        <dbReference type="ARBA" id="ARBA00022692"/>
    </source>
</evidence>
<dbReference type="InterPro" id="IPR010917">
    <property type="entry name" value="TonB_rcpt_CS"/>
</dbReference>
<dbReference type="GO" id="GO:0015891">
    <property type="term" value="P:siderophore transport"/>
    <property type="evidence" value="ECO:0007669"/>
    <property type="project" value="InterPro"/>
</dbReference>
<proteinExistence type="inferred from homology"/>
<dbReference type="CDD" id="cd01347">
    <property type="entry name" value="ligand_gated_channel"/>
    <property type="match status" value="1"/>
</dbReference>